<feature type="region of interest" description="Disordered" evidence="1">
    <location>
        <begin position="1"/>
        <end position="22"/>
    </location>
</feature>
<reference evidence="2 3" key="1">
    <citation type="journal article" date="2020" name="Mol. Biol. Evol.">
        <title>Interspecific Gene Flow and the Evolution of Specialization in Black and White Rhinoceros.</title>
        <authorList>
            <person name="Moodley Y."/>
            <person name="Westbury M.V."/>
            <person name="Russo I.M."/>
            <person name="Gopalakrishnan S."/>
            <person name="Rakotoarivelo A."/>
            <person name="Olsen R.A."/>
            <person name="Prost S."/>
            <person name="Tunstall T."/>
            <person name="Ryder O.A."/>
            <person name="Dalen L."/>
            <person name="Bruford M.W."/>
        </authorList>
    </citation>
    <scope>NUCLEOTIDE SEQUENCE [LARGE SCALE GENOMIC DNA]</scope>
    <source>
        <strain evidence="2">SBR-YM</strain>
        <tissue evidence="2">Skin</tissue>
    </source>
</reference>
<organism evidence="2 3">
    <name type="scientific">Diceros bicornis minor</name>
    <name type="common">South-central black rhinoceros</name>
    <dbReference type="NCBI Taxonomy" id="77932"/>
    <lineage>
        <taxon>Eukaryota</taxon>
        <taxon>Metazoa</taxon>
        <taxon>Chordata</taxon>
        <taxon>Craniata</taxon>
        <taxon>Vertebrata</taxon>
        <taxon>Euteleostomi</taxon>
        <taxon>Mammalia</taxon>
        <taxon>Eutheria</taxon>
        <taxon>Laurasiatheria</taxon>
        <taxon>Perissodactyla</taxon>
        <taxon>Rhinocerotidae</taxon>
        <taxon>Diceros</taxon>
    </lineage>
</organism>
<sequence>MVLKSKRTKGDQEDPAVSKHGLPSSPCALDGCEPGFQPPGVGLYVLAYALARFVLAVAKSWKTRAWVGHLFEPLTPINYLEDILDSAQCNHRKRRLFTMSRVGAMPPAHSIIERGQPSDRRGGFTRIVRSIWPSNFQQFGDSFTLIPLLDTVVGGGGSDY</sequence>
<protein>
    <submittedName>
        <fullName evidence="2">Uncharacterized protein</fullName>
    </submittedName>
</protein>
<accession>A0A7J7F7L3</accession>
<dbReference type="EMBL" id="JACDTQ010001196">
    <property type="protein sequence ID" value="KAF5923714.1"/>
    <property type="molecule type" value="Genomic_DNA"/>
</dbReference>
<name>A0A7J7F7L3_DICBM</name>
<dbReference type="Proteomes" id="UP000551758">
    <property type="component" value="Unassembled WGS sequence"/>
</dbReference>
<evidence type="ECO:0000313" key="2">
    <source>
        <dbReference type="EMBL" id="KAF5923714.1"/>
    </source>
</evidence>
<evidence type="ECO:0000256" key="1">
    <source>
        <dbReference type="SAM" id="MobiDB-lite"/>
    </source>
</evidence>
<proteinExistence type="predicted"/>
<gene>
    <name evidence="2" type="ORF">HPG69_019502</name>
</gene>
<evidence type="ECO:0000313" key="3">
    <source>
        <dbReference type="Proteomes" id="UP000551758"/>
    </source>
</evidence>
<dbReference type="AlphaFoldDB" id="A0A7J7F7L3"/>
<comment type="caution">
    <text evidence="2">The sequence shown here is derived from an EMBL/GenBank/DDBJ whole genome shotgun (WGS) entry which is preliminary data.</text>
</comment>
<keyword evidence="3" id="KW-1185">Reference proteome</keyword>